<dbReference type="PANTHER" id="PTHR23048">
    <property type="entry name" value="MYOSIN LIGHT CHAIN 1, 3"/>
    <property type="match status" value="1"/>
</dbReference>
<evidence type="ECO:0000256" key="6">
    <source>
        <dbReference type="ARBA" id="ARBA00023212"/>
    </source>
</evidence>
<keyword evidence="4" id="KW-0677">Repeat</keyword>
<evidence type="ECO:0000256" key="4">
    <source>
        <dbReference type="ARBA" id="ARBA00022737"/>
    </source>
</evidence>
<keyword evidence="11" id="KW-1185">Reference proteome</keyword>
<comment type="subcellular location">
    <subcellularLocation>
        <location evidence="1">Cytoplasm</location>
        <location evidence="1">Cytoskeleton</location>
    </subcellularLocation>
</comment>
<evidence type="ECO:0000256" key="3">
    <source>
        <dbReference type="ARBA" id="ARBA00022490"/>
    </source>
</evidence>
<evidence type="ECO:0000256" key="7">
    <source>
        <dbReference type="ARBA" id="ARBA00025692"/>
    </source>
</evidence>
<protein>
    <recommendedName>
        <fullName evidence="9">EF-hand domain-containing protein</fullName>
    </recommendedName>
</protein>
<dbReference type="PROSITE" id="PS00018">
    <property type="entry name" value="EF_HAND_1"/>
    <property type="match status" value="1"/>
</dbReference>
<comment type="function">
    <text evidence="7">Plays a fundamental role in microtubule organizing center structure and function. Component of the infraciliary lattice (ICL) and the ciliary basal bodies.</text>
</comment>
<dbReference type="PANTHER" id="PTHR23048:SF59">
    <property type="entry name" value="EF-HAND SUPERFAMILY PROTEIN"/>
    <property type="match status" value="1"/>
</dbReference>
<evidence type="ECO:0000256" key="8">
    <source>
        <dbReference type="SAM" id="MobiDB-lite"/>
    </source>
</evidence>
<dbReference type="EMBL" id="MPUH01000789">
    <property type="protein sequence ID" value="OMJ73880.1"/>
    <property type="molecule type" value="Genomic_DNA"/>
</dbReference>
<keyword evidence="5" id="KW-0106">Calcium</keyword>
<dbReference type="Proteomes" id="UP000187209">
    <property type="component" value="Unassembled WGS sequence"/>
</dbReference>
<dbReference type="OrthoDB" id="45472at2759"/>
<proteinExistence type="inferred from homology"/>
<dbReference type="InterPro" id="IPR018247">
    <property type="entry name" value="EF_Hand_1_Ca_BS"/>
</dbReference>
<dbReference type="InterPro" id="IPR011992">
    <property type="entry name" value="EF-hand-dom_pair"/>
</dbReference>
<evidence type="ECO:0000256" key="2">
    <source>
        <dbReference type="ARBA" id="ARBA00005253"/>
    </source>
</evidence>
<comment type="similarity">
    <text evidence="2">Belongs to the centrin family.</text>
</comment>
<feature type="domain" description="EF-hand" evidence="9">
    <location>
        <begin position="40"/>
        <end position="75"/>
    </location>
</feature>
<dbReference type="SUPFAM" id="SSF47473">
    <property type="entry name" value="EF-hand"/>
    <property type="match status" value="1"/>
</dbReference>
<dbReference type="InterPro" id="IPR050230">
    <property type="entry name" value="CALM/Myosin/TropC-like"/>
</dbReference>
<comment type="caution">
    <text evidence="10">The sequence shown here is derived from an EMBL/GenBank/DDBJ whole genome shotgun (WGS) entry which is preliminary data.</text>
</comment>
<evidence type="ECO:0000313" key="11">
    <source>
        <dbReference type="Proteomes" id="UP000187209"/>
    </source>
</evidence>
<evidence type="ECO:0000259" key="9">
    <source>
        <dbReference type="PROSITE" id="PS50222"/>
    </source>
</evidence>
<dbReference type="GO" id="GO:0016460">
    <property type="term" value="C:myosin II complex"/>
    <property type="evidence" value="ECO:0007669"/>
    <property type="project" value="TreeGrafter"/>
</dbReference>
<evidence type="ECO:0000256" key="1">
    <source>
        <dbReference type="ARBA" id="ARBA00004245"/>
    </source>
</evidence>
<name>A0A1R2BBA1_9CILI</name>
<reference evidence="10 11" key="1">
    <citation type="submission" date="2016-11" db="EMBL/GenBank/DDBJ databases">
        <title>The macronuclear genome of Stentor coeruleus: a giant cell with tiny introns.</title>
        <authorList>
            <person name="Slabodnick M."/>
            <person name="Ruby J.G."/>
            <person name="Reiff S.B."/>
            <person name="Swart E.C."/>
            <person name="Gosai S."/>
            <person name="Prabakaran S."/>
            <person name="Witkowska E."/>
            <person name="Larue G.E."/>
            <person name="Fisher S."/>
            <person name="Freeman R.M."/>
            <person name="Gunawardena J."/>
            <person name="Chu W."/>
            <person name="Stover N.A."/>
            <person name="Gregory B.D."/>
            <person name="Nowacki M."/>
            <person name="Derisi J."/>
            <person name="Roy S.W."/>
            <person name="Marshall W.F."/>
            <person name="Sood P."/>
        </authorList>
    </citation>
    <scope>NUCLEOTIDE SEQUENCE [LARGE SCALE GENOMIC DNA]</scope>
    <source>
        <strain evidence="10">WM001</strain>
    </source>
</reference>
<dbReference type="Gene3D" id="1.10.238.10">
    <property type="entry name" value="EF-hand"/>
    <property type="match status" value="2"/>
</dbReference>
<dbReference type="PROSITE" id="PS50222">
    <property type="entry name" value="EF_HAND_2"/>
    <property type="match status" value="1"/>
</dbReference>
<dbReference type="GO" id="GO:0005509">
    <property type="term" value="F:calcium ion binding"/>
    <property type="evidence" value="ECO:0007669"/>
    <property type="project" value="InterPro"/>
</dbReference>
<keyword evidence="6" id="KW-0206">Cytoskeleton</keyword>
<dbReference type="AlphaFoldDB" id="A0A1R2BBA1"/>
<evidence type="ECO:0000256" key="5">
    <source>
        <dbReference type="ARBA" id="ARBA00022837"/>
    </source>
</evidence>
<dbReference type="SMART" id="SM00054">
    <property type="entry name" value="EFh"/>
    <property type="match status" value="2"/>
</dbReference>
<evidence type="ECO:0000313" key="10">
    <source>
        <dbReference type="EMBL" id="OMJ73880.1"/>
    </source>
</evidence>
<accession>A0A1R2BBA1</accession>
<feature type="compositionally biased region" description="Basic and acidic residues" evidence="8">
    <location>
        <begin position="13"/>
        <end position="32"/>
    </location>
</feature>
<dbReference type="Pfam" id="PF13405">
    <property type="entry name" value="EF-hand_6"/>
    <property type="match status" value="1"/>
</dbReference>
<dbReference type="InterPro" id="IPR002048">
    <property type="entry name" value="EF_hand_dom"/>
</dbReference>
<feature type="region of interest" description="Disordered" evidence="8">
    <location>
        <begin position="1"/>
        <end position="35"/>
    </location>
</feature>
<organism evidence="10 11">
    <name type="scientific">Stentor coeruleus</name>
    <dbReference type="NCBI Taxonomy" id="5963"/>
    <lineage>
        <taxon>Eukaryota</taxon>
        <taxon>Sar</taxon>
        <taxon>Alveolata</taxon>
        <taxon>Ciliophora</taxon>
        <taxon>Postciliodesmatophora</taxon>
        <taxon>Heterotrichea</taxon>
        <taxon>Heterotrichida</taxon>
        <taxon>Stentoridae</taxon>
        <taxon>Stentor</taxon>
    </lineage>
</organism>
<gene>
    <name evidence="10" type="ORF">SteCoe_27329</name>
</gene>
<dbReference type="FunFam" id="1.10.238.10:FF:000178">
    <property type="entry name" value="Calmodulin-2 A"/>
    <property type="match status" value="1"/>
</dbReference>
<keyword evidence="3" id="KW-0963">Cytoplasm</keyword>
<sequence>MSRKTKYFSEAQFKGKERGSSRGKSPDKRGPDDAMTLTEEEIKDIKEAFDLFDSDNSGTIDPKEVNAALASLGSDRSQTIFRLLAGIEELGGSITFDDFLHHVNGRLGNRNSREGIDRIFDLFDDGRGVIDVKNLTRVARELGESMTEDELLEAIKRVAGEKTEITADDFYKYTANNNRFTRNLKKPI</sequence>